<dbReference type="InterPro" id="IPR036693">
    <property type="entry name" value="TF_LuxR_autoind-bd_dom_sf"/>
</dbReference>
<dbReference type="Gene3D" id="3.30.450.80">
    <property type="entry name" value="Transcription factor LuxR-like, autoinducer-binding domain"/>
    <property type="match status" value="1"/>
</dbReference>
<evidence type="ECO:0000259" key="4">
    <source>
        <dbReference type="Pfam" id="PF03472"/>
    </source>
</evidence>
<dbReference type="OrthoDB" id="7764879at2"/>
<keyword evidence="6" id="KW-1185">Reference proteome</keyword>
<dbReference type="InterPro" id="IPR005143">
    <property type="entry name" value="TF_LuxR_autoind-bd_dom"/>
</dbReference>
<comment type="caution">
    <text evidence="5">The sequence shown here is derived from an EMBL/GenBank/DDBJ whole genome shotgun (WGS) entry which is preliminary data.</text>
</comment>
<name>A0A844HVW8_9RHOB</name>
<dbReference type="Pfam" id="PF03472">
    <property type="entry name" value="Autoind_bind"/>
    <property type="match status" value="1"/>
</dbReference>
<dbReference type="Proteomes" id="UP000449846">
    <property type="component" value="Unassembled WGS sequence"/>
</dbReference>
<keyword evidence="1" id="KW-0805">Transcription regulation</keyword>
<gene>
    <name evidence="5" type="ORF">GL300_25175</name>
</gene>
<evidence type="ECO:0000256" key="2">
    <source>
        <dbReference type="ARBA" id="ARBA00023125"/>
    </source>
</evidence>
<dbReference type="GO" id="GO:0003677">
    <property type="term" value="F:DNA binding"/>
    <property type="evidence" value="ECO:0007669"/>
    <property type="project" value="UniProtKB-KW"/>
</dbReference>
<reference evidence="5 6" key="1">
    <citation type="submission" date="2019-11" db="EMBL/GenBank/DDBJ databases">
        <authorList>
            <person name="Dong K."/>
        </authorList>
    </citation>
    <scope>NUCLEOTIDE SEQUENCE [LARGE SCALE GENOMIC DNA]</scope>
    <source>
        <strain evidence="5 6">NBRC 112902</strain>
    </source>
</reference>
<evidence type="ECO:0000313" key="6">
    <source>
        <dbReference type="Proteomes" id="UP000449846"/>
    </source>
</evidence>
<sequence length="137" mass="15365">MAITCRHKNKNSEATRVLETVLPDHDQQLHELEALAPSGFFLGLGFKLGKPHVTINRFPEAWVTRWEQDIFISHDPVGLWIVGQAKENAARWSEISIPDEFGVLEEARKYGLRYGASFVTKMAASLLPVGRPPGSRI</sequence>
<organism evidence="5 6">
    <name type="scientific">Paracoccus litorisediminis</name>
    <dbReference type="NCBI Taxonomy" id="2006130"/>
    <lineage>
        <taxon>Bacteria</taxon>
        <taxon>Pseudomonadati</taxon>
        <taxon>Pseudomonadota</taxon>
        <taxon>Alphaproteobacteria</taxon>
        <taxon>Rhodobacterales</taxon>
        <taxon>Paracoccaceae</taxon>
        <taxon>Paracoccus</taxon>
    </lineage>
</organism>
<evidence type="ECO:0000256" key="1">
    <source>
        <dbReference type="ARBA" id="ARBA00023015"/>
    </source>
</evidence>
<evidence type="ECO:0000256" key="3">
    <source>
        <dbReference type="ARBA" id="ARBA00023163"/>
    </source>
</evidence>
<accession>A0A844HVW8</accession>
<keyword evidence="3" id="KW-0804">Transcription</keyword>
<proteinExistence type="predicted"/>
<evidence type="ECO:0000313" key="5">
    <source>
        <dbReference type="EMBL" id="MTH62475.1"/>
    </source>
</evidence>
<dbReference type="EMBL" id="WMIG01000037">
    <property type="protein sequence ID" value="MTH62475.1"/>
    <property type="molecule type" value="Genomic_DNA"/>
</dbReference>
<feature type="domain" description="Transcription factor LuxR-like autoinducer-binding" evidence="4">
    <location>
        <begin position="53"/>
        <end position="123"/>
    </location>
</feature>
<protein>
    <recommendedName>
        <fullName evidence="4">Transcription factor LuxR-like autoinducer-binding domain-containing protein</fullName>
    </recommendedName>
</protein>
<keyword evidence="2" id="KW-0238">DNA-binding</keyword>
<dbReference type="AlphaFoldDB" id="A0A844HVW8"/>
<dbReference type="SUPFAM" id="SSF75516">
    <property type="entry name" value="Pheromone-binding domain of LuxR-like quorum-sensing transcription factors"/>
    <property type="match status" value="1"/>
</dbReference>